<evidence type="ECO:0000256" key="5">
    <source>
        <dbReference type="ARBA" id="ARBA00023242"/>
    </source>
</evidence>
<dbReference type="FunFam" id="2.30.29.70:FF:000001">
    <property type="entry name" value="Proteasomal ubiquitin receptor ADRM1"/>
    <property type="match status" value="1"/>
</dbReference>
<dbReference type="EMBL" id="MCOG01000004">
    <property type="protein sequence ID" value="ORY85265.1"/>
    <property type="molecule type" value="Genomic_DNA"/>
</dbReference>
<evidence type="ECO:0000313" key="9">
    <source>
        <dbReference type="EMBL" id="ORY85265.1"/>
    </source>
</evidence>
<dbReference type="GO" id="GO:0061133">
    <property type="term" value="F:endopeptidase activator activity"/>
    <property type="evidence" value="ECO:0007669"/>
    <property type="project" value="TreeGrafter"/>
</dbReference>
<reference evidence="9 10" key="1">
    <citation type="submission" date="2016-08" db="EMBL/GenBank/DDBJ databases">
        <title>A Parts List for Fungal Cellulosomes Revealed by Comparative Genomics.</title>
        <authorList>
            <consortium name="DOE Joint Genome Institute"/>
            <person name="Haitjema C.H."/>
            <person name="Gilmore S.P."/>
            <person name="Henske J.K."/>
            <person name="Solomon K.V."/>
            <person name="De Groot R."/>
            <person name="Kuo A."/>
            <person name="Mondo S.J."/>
            <person name="Salamov A.A."/>
            <person name="Labutti K."/>
            <person name="Zhao Z."/>
            <person name="Chiniquy J."/>
            <person name="Barry K."/>
            <person name="Brewer H.M."/>
            <person name="Purvine S.O."/>
            <person name="Wright A.T."/>
            <person name="Boxma B."/>
            <person name="Van Alen T."/>
            <person name="Hackstein J.H."/>
            <person name="Baker S.E."/>
            <person name="Grigoriev I.V."/>
            <person name="O'Malley M.A."/>
        </authorList>
    </citation>
    <scope>NUCLEOTIDE SEQUENCE [LARGE SCALE GENOMIC DNA]</scope>
    <source>
        <strain evidence="9 10">G1</strain>
    </source>
</reference>
<name>A0A1Y2FRB9_9FUNG</name>
<dbReference type="PANTHER" id="PTHR12225">
    <property type="entry name" value="ADHESION REGULATING MOLECULE 1 110 KDA CELL MEMBRANE GLYCOPROTEIN"/>
    <property type="match status" value="1"/>
</dbReference>
<gene>
    <name evidence="9" type="ORF">LY90DRAFT_663530</name>
</gene>
<comment type="subcellular location">
    <subcellularLocation>
        <location evidence="2">Cytoplasm</location>
    </subcellularLocation>
    <subcellularLocation>
        <location evidence="1">Nucleus</location>
    </subcellularLocation>
</comment>
<keyword evidence="5" id="KW-0539">Nucleus</keyword>
<evidence type="ECO:0000259" key="7">
    <source>
        <dbReference type="PROSITE" id="PS51916"/>
    </source>
</evidence>
<dbReference type="Proteomes" id="UP000193920">
    <property type="component" value="Unassembled WGS sequence"/>
</dbReference>
<dbReference type="InterPro" id="IPR038633">
    <property type="entry name" value="Rpn13/ADRM1_Pru_sf"/>
</dbReference>
<keyword evidence="10" id="KW-1185">Reference proteome</keyword>
<protein>
    <submittedName>
        <fullName evidence="9">Adhesion regulating molecule</fullName>
    </submittedName>
</protein>
<dbReference type="STRING" id="1754190.A0A1Y2FRB9"/>
<proteinExistence type="predicted"/>
<organism evidence="9 10">
    <name type="scientific">Neocallimastix californiae</name>
    <dbReference type="NCBI Taxonomy" id="1754190"/>
    <lineage>
        <taxon>Eukaryota</taxon>
        <taxon>Fungi</taxon>
        <taxon>Fungi incertae sedis</taxon>
        <taxon>Chytridiomycota</taxon>
        <taxon>Chytridiomycota incertae sedis</taxon>
        <taxon>Neocallimastigomycetes</taxon>
        <taxon>Neocallimastigales</taxon>
        <taxon>Neocallimastigaceae</taxon>
        <taxon>Neocallimastix</taxon>
    </lineage>
</organism>
<dbReference type="PROSITE" id="PS51916">
    <property type="entry name" value="DEUBAD"/>
    <property type="match status" value="1"/>
</dbReference>
<evidence type="ECO:0000256" key="3">
    <source>
        <dbReference type="ARBA" id="ARBA00022490"/>
    </source>
</evidence>
<feature type="domain" description="Pru" evidence="8">
    <location>
        <begin position="12"/>
        <end position="125"/>
    </location>
</feature>
<keyword evidence="3" id="KW-0963">Cytoplasm</keyword>
<feature type="domain" description="DEUBAD" evidence="7">
    <location>
        <begin position="193"/>
        <end position="301"/>
    </location>
</feature>
<feature type="region of interest" description="Disordered" evidence="6">
    <location>
        <begin position="146"/>
        <end position="176"/>
    </location>
</feature>
<evidence type="ECO:0000256" key="6">
    <source>
        <dbReference type="SAM" id="MobiDB-lite"/>
    </source>
</evidence>
<accession>A0A1Y2FRB9</accession>
<comment type="caution">
    <text evidence="9">The sequence shown here is derived from an EMBL/GenBank/DDBJ whole genome shotgun (WGS) entry which is preliminary data.</text>
</comment>
<dbReference type="GO" id="GO:0070628">
    <property type="term" value="F:proteasome binding"/>
    <property type="evidence" value="ECO:0007669"/>
    <property type="project" value="TreeGrafter"/>
</dbReference>
<dbReference type="GO" id="GO:0005634">
    <property type="term" value="C:nucleus"/>
    <property type="evidence" value="ECO:0007669"/>
    <property type="project" value="UniProtKB-SubCell"/>
</dbReference>
<dbReference type="Gene3D" id="2.30.29.70">
    <property type="entry name" value="Proteasomal ubiquitin receptor Rpn13/ADRM1"/>
    <property type="match status" value="1"/>
</dbReference>
<dbReference type="OrthoDB" id="340431at2759"/>
<keyword evidence="4" id="KW-0647">Proteasome</keyword>
<dbReference type="InterPro" id="IPR038108">
    <property type="entry name" value="RPN13_DEUBAD_sf"/>
</dbReference>
<dbReference type="PROSITE" id="PS51917">
    <property type="entry name" value="PRU"/>
    <property type="match status" value="1"/>
</dbReference>
<dbReference type="InterPro" id="IPR044867">
    <property type="entry name" value="DEUBAD_dom"/>
</dbReference>
<evidence type="ECO:0000256" key="4">
    <source>
        <dbReference type="ARBA" id="ARBA00022942"/>
    </source>
</evidence>
<dbReference type="PANTHER" id="PTHR12225:SF0">
    <property type="entry name" value="PROTEASOMAL UBIQUITIN RECEPTOR ADRM1"/>
    <property type="match status" value="1"/>
</dbReference>
<dbReference type="CDD" id="cd13314">
    <property type="entry name" value="PH_Rpn13"/>
    <property type="match status" value="1"/>
</dbReference>
<sequence length="302" mass="34250">MSLPINLFNTQQTSRHLLEFRAGKMFREGNMVKPDTRKGLIYLNQSPEDSLMHFYWKDRSTNKVEEDLIIFPYEAEFSKVKQSKDRVYILKFQSSSQKLFFWMQEPKADKDEELCKKVNDIINNVHSDDKSDVMDYNQELLNALSESYQQSEDEASESKNNNEAGSSDTKKSTTKFSKDQLKEISEILANIQVPEETKDAKLQDTLTAEVVLPLLQNHEVCGALFPNLPDNAPLDNQSVEEVLQSPQFIQSINSLTHALRSGALNSLIAELGLDSSISASDGDVVAFLRAIQKKQDDTMDKS</sequence>
<dbReference type="InterPro" id="IPR032368">
    <property type="entry name" value="RPN13_DEUBAD"/>
</dbReference>
<evidence type="ECO:0000256" key="1">
    <source>
        <dbReference type="ARBA" id="ARBA00004123"/>
    </source>
</evidence>
<dbReference type="AlphaFoldDB" id="A0A1Y2FRB9"/>
<evidence type="ECO:0000256" key="2">
    <source>
        <dbReference type="ARBA" id="ARBA00004496"/>
    </source>
</evidence>
<dbReference type="InterPro" id="IPR006773">
    <property type="entry name" value="Rpn13/ADRM1"/>
</dbReference>
<dbReference type="Gene3D" id="1.10.2020.20">
    <property type="match status" value="1"/>
</dbReference>
<dbReference type="GO" id="GO:0008541">
    <property type="term" value="C:proteasome regulatory particle, lid subcomplex"/>
    <property type="evidence" value="ECO:0007669"/>
    <property type="project" value="TreeGrafter"/>
</dbReference>
<evidence type="ECO:0000313" key="10">
    <source>
        <dbReference type="Proteomes" id="UP000193920"/>
    </source>
</evidence>
<dbReference type="Pfam" id="PF16550">
    <property type="entry name" value="RPN13_C"/>
    <property type="match status" value="1"/>
</dbReference>
<evidence type="ECO:0000259" key="8">
    <source>
        <dbReference type="PROSITE" id="PS51917"/>
    </source>
</evidence>
<dbReference type="Pfam" id="PF04683">
    <property type="entry name" value="Rpn13_ADRM1_Pru"/>
    <property type="match status" value="1"/>
</dbReference>
<dbReference type="InterPro" id="IPR044868">
    <property type="entry name" value="Rpn13/ADRM1_Pru"/>
</dbReference>
<dbReference type="GO" id="GO:0005737">
    <property type="term" value="C:cytoplasm"/>
    <property type="evidence" value="ECO:0007669"/>
    <property type="project" value="UniProtKB-SubCell"/>
</dbReference>